<dbReference type="EMBL" id="MWWW01000013">
    <property type="protein sequence ID" value="OZG59660.1"/>
    <property type="molecule type" value="Genomic_DNA"/>
</dbReference>
<organism evidence="1 2">
    <name type="scientific">Bifidobacterium myosotis</name>
    <dbReference type="NCBI Taxonomy" id="1630166"/>
    <lineage>
        <taxon>Bacteria</taxon>
        <taxon>Bacillati</taxon>
        <taxon>Actinomycetota</taxon>
        <taxon>Actinomycetes</taxon>
        <taxon>Bifidobacteriales</taxon>
        <taxon>Bifidobacteriaceae</taxon>
        <taxon>Bifidobacterium</taxon>
    </lineage>
</organism>
<accession>A0A261FKG1</accession>
<comment type="caution">
    <text evidence="1">The sequence shown here is derived from an EMBL/GenBank/DDBJ whole genome shotgun (WGS) entry which is preliminary data.</text>
</comment>
<dbReference type="CDD" id="cd07505">
    <property type="entry name" value="HAD_BPGM-like"/>
    <property type="match status" value="1"/>
</dbReference>
<dbReference type="SUPFAM" id="SSF56784">
    <property type="entry name" value="HAD-like"/>
    <property type="match status" value="1"/>
</dbReference>
<dbReference type="PANTHER" id="PTHR18901">
    <property type="entry name" value="2-DEOXYGLUCOSE-6-PHOSPHATE PHOSPHATASE 2"/>
    <property type="match status" value="1"/>
</dbReference>
<proteinExistence type="predicted"/>
<gene>
    <name evidence="1" type="ORF">BMYO_1228</name>
</gene>
<dbReference type="SFLD" id="SFLDG01129">
    <property type="entry name" value="C1.5:_HAD__Beta-PGM__Phosphata"/>
    <property type="match status" value="1"/>
</dbReference>
<dbReference type="InterPro" id="IPR023198">
    <property type="entry name" value="PGP-like_dom2"/>
</dbReference>
<dbReference type="Gene3D" id="3.40.50.1000">
    <property type="entry name" value="HAD superfamily/HAD-like"/>
    <property type="match status" value="1"/>
</dbReference>
<name>A0A261FKG1_9BIFI</name>
<dbReference type="Gene3D" id="1.10.150.240">
    <property type="entry name" value="Putative phosphatase, domain 2"/>
    <property type="match status" value="1"/>
</dbReference>
<keyword evidence="2" id="KW-1185">Reference proteome</keyword>
<dbReference type="Pfam" id="PF00702">
    <property type="entry name" value="Hydrolase"/>
    <property type="match status" value="1"/>
</dbReference>
<dbReference type="InterPro" id="IPR006439">
    <property type="entry name" value="HAD-SF_hydro_IA"/>
</dbReference>
<reference evidence="1 2" key="1">
    <citation type="journal article" date="2017" name="BMC Genomics">
        <title>Comparative genomic and phylogenomic analyses of the Bifidobacteriaceae family.</title>
        <authorList>
            <person name="Lugli G.A."/>
            <person name="Milani C."/>
            <person name="Turroni F."/>
            <person name="Duranti S."/>
            <person name="Mancabelli L."/>
            <person name="Mangifesta M."/>
            <person name="Ferrario C."/>
            <person name="Modesto M."/>
            <person name="Mattarelli P."/>
            <person name="Jiri K."/>
            <person name="van Sinderen D."/>
            <person name="Ventura M."/>
        </authorList>
    </citation>
    <scope>NUCLEOTIDE SEQUENCE [LARGE SCALE GENOMIC DNA]</scope>
    <source>
        <strain evidence="1 2">DSM 100196</strain>
    </source>
</reference>
<dbReference type="Proteomes" id="UP000216871">
    <property type="component" value="Unassembled WGS sequence"/>
</dbReference>
<dbReference type="AlphaFoldDB" id="A0A261FKG1"/>
<dbReference type="SFLD" id="SFLDS00003">
    <property type="entry name" value="Haloacid_Dehalogenase"/>
    <property type="match status" value="1"/>
</dbReference>
<dbReference type="GO" id="GO:0016791">
    <property type="term" value="F:phosphatase activity"/>
    <property type="evidence" value="ECO:0007669"/>
    <property type="project" value="TreeGrafter"/>
</dbReference>
<dbReference type="NCBIfam" id="TIGR01509">
    <property type="entry name" value="HAD-SF-IA-v3"/>
    <property type="match status" value="1"/>
</dbReference>
<sequence length="230" mass="24953">MEQPTQSAPSAEAARPRKAAIFDLDGTLLNSMGVWNQIDIDCLGRRGIAVPEDYTATVASMQFRQIAEYTIARFGLTDTPEALMAEWDEMAYEAYATKVQAKPGAVEYLRGLAADGVRLGVATTLLPRLREAALRHLGMDDFFDTIVSVDDAGGVGKDHPDIYLLAAARLGAEPADCIVFEDLLTGIRSAKSAGMTVWAMYDDSSAADWPEIGRIADGTLHDFHAAPRTW</sequence>
<dbReference type="PANTHER" id="PTHR18901:SF38">
    <property type="entry name" value="PSEUDOURIDINE-5'-PHOSPHATASE"/>
    <property type="match status" value="1"/>
</dbReference>
<dbReference type="OrthoDB" id="9797743at2"/>
<evidence type="ECO:0000313" key="2">
    <source>
        <dbReference type="Proteomes" id="UP000216871"/>
    </source>
</evidence>
<dbReference type="RefSeq" id="WP_094667673.1">
    <property type="nucleotide sequence ID" value="NZ_MWWW01000013.1"/>
</dbReference>
<dbReference type="InterPro" id="IPR036412">
    <property type="entry name" value="HAD-like_sf"/>
</dbReference>
<dbReference type="InterPro" id="IPR023214">
    <property type="entry name" value="HAD_sf"/>
</dbReference>
<protein>
    <submittedName>
        <fullName evidence="1">Beta-phosphoglucomutase</fullName>
    </submittedName>
</protein>
<evidence type="ECO:0000313" key="1">
    <source>
        <dbReference type="EMBL" id="OZG59660.1"/>
    </source>
</evidence>
<dbReference type="PROSITE" id="PS01228">
    <property type="entry name" value="COF_1"/>
    <property type="match status" value="1"/>
</dbReference>